<gene>
    <name evidence="1" type="ORF">J2Z66_001090</name>
</gene>
<keyword evidence="2" id="KW-1185">Reference proteome</keyword>
<accession>A0ABS4IPL6</accession>
<proteinExistence type="predicted"/>
<dbReference type="RefSeq" id="WP_209970884.1">
    <property type="nucleotide sequence ID" value="NZ_JAGGLB010000003.1"/>
</dbReference>
<organism evidence="1 2">
    <name type="scientific">Paenibacillus eucommiae</name>
    <dbReference type="NCBI Taxonomy" id="1355755"/>
    <lineage>
        <taxon>Bacteria</taxon>
        <taxon>Bacillati</taxon>
        <taxon>Bacillota</taxon>
        <taxon>Bacilli</taxon>
        <taxon>Bacillales</taxon>
        <taxon>Paenibacillaceae</taxon>
        <taxon>Paenibacillus</taxon>
    </lineage>
</organism>
<evidence type="ECO:0000313" key="2">
    <source>
        <dbReference type="Proteomes" id="UP001519287"/>
    </source>
</evidence>
<protein>
    <submittedName>
        <fullName evidence="1">ABC-type enterochelin transport system ATPase subunit</fullName>
    </submittedName>
</protein>
<comment type="caution">
    <text evidence="1">The sequence shown here is derived from an EMBL/GenBank/DDBJ whole genome shotgun (WGS) entry which is preliminary data.</text>
</comment>
<dbReference type="Proteomes" id="UP001519287">
    <property type="component" value="Unassembled WGS sequence"/>
</dbReference>
<sequence>MECITAQQIDIAYNFTFIVKELDLQIPRGQITSIYWSQWIRQILKAVGRLLKRNLLEEKN</sequence>
<reference evidence="1 2" key="1">
    <citation type="submission" date="2021-03" db="EMBL/GenBank/DDBJ databases">
        <title>Genomic Encyclopedia of Type Strains, Phase IV (KMG-IV): sequencing the most valuable type-strain genomes for metagenomic binning, comparative biology and taxonomic classification.</title>
        <authorList>
            <person name="Goeker M."/>
        </authorList>
    </citation>
    <scope>NUCLEOTIDE SEQUENCE [LARGE SCALE GENOMIC DNA]</scope>
    <source>
        <strain evidence="1 2">DSM 26048</strain>
    </source>
</reference>
<evidence type="ECO:0000313" key="1">
    <source>
        <dbReference type="EMBL" id="MBP1989492.1"/>
    </source>
</evidence>
<dbReference type="EMBL" id="JAGGLB010000003">
    <property type="protein sequence ID" value="MBP1989492.1"/>
    <property type="molecule type" value="Genomic_DNA"/>
</dbReference>
<name>A0ABS4IPL6_9BACL</name>